<dbReference type="Gene3D" id="3.40.630.30">
    <property type="match status" value="1"/>
</dbReference>
<name>A0A846MUF3_9PROT</name>
<dbReference type="AlphaFoldDB" id="A0A846MUF3"/>
<dbReference type="InterPro" id="IPR016181">
    <property type="entry name" value="Acyl_CoA_acyltransferase"/>
</dbReference>
<reference evidence="2 3" key="1">
    <citation type="submission" date="2020-03" db="EMBL/GenBank/DDBJ databases">
        <title>Genomic Encyclopedia of Type Strains, Phase IV (KMG-IV): sequencing the most valuable type-strain genomes for metagenomic binning, comparative biology and taxonomic classification.</title>
        <authorList>
            <person name="Goeker M."/>
        </authorList>
    </citation>
    <scope>NUCLEOTIDE SEQUENCE [LARGE SCALE GENOMIC DNA]</scope>
    <source>
        <strain evidence="2 3">DSM 19867</strain>
    </source>
</reference>
<dbReference type="Pfam" id="PF13480">
    <property type="entry name" value="Acetyltransf_6"/>
    <property type="match status" value="1"/>
</dbReference>
<keyword evidence="2" id="KW-0808">Transferase</keyword>
<organism evidence="2 3">
    <name type="scientific">Rhizomicrobium palustre</name>
    <dbReference type="NCBI Taxonomy" id="189966"/>
    <lineage>
        <taxon>Bacteria</taxon>
        <taxon>Pseudomonadati</taxon>
        <taxon>Pseudomonadota</taxon>
        <taxon>Alphaproteobacteria</taxon>
        <taxon>Micropepsales</taxon>
        <taxon>Micropepsaceae</taxon>
        <taxon>Rhizomicrobium</taxon>
    </lineage>
</organism>
<dbReference type="GO" id="GO:0016740">
    <property type="term" value="F:transferase activity"/>
    <property type="evidence" value="ECO:0007669"/>
    <property type="project" value="UniProtKB-KW"/>
</dbReference>
<evidence type="ECO:0000313" key="3">
    <source>
        <dbReference type="Proteomes" id="UP000570514"/>
    </source>
</evidence>
<dbReference type="Proteomes" id="UP000570514">
    <property type="component" value="Unassembled WGS sequence"/>
</dbReference>
<feature type="domain" description="BioF2-like acetyltransferase" evidence="1">
    <location>
        <begin position="175"/>
        <end position="314"/>
    </location>
</feature>
<dbReference type="RefSeq" id="WP_167079737.1">
    <property type="nucleotide sequence ID" value="NZ_BAAADC010000001.1"/>
</dbReference>
<accession>A0A846MUF3</accession>
<comment type="caution">
    <text evidence="2">The sequence shown here is derived from an EMBL/GenBank/DDBJ whole genome shotgun (WGS) entry which is preliminary data.</text>
</comment>
<proteinExistence type="predicted"/>
<protein>
    <submittedName>
        <fullName evidence="2">CelD/BcsL family acetyltransferase involved in cellulose biosynthesis</fullName>
    </submittedName>
</protein>
<dbReference type="InterPro" id="IPR038740">
    <property type="entry name" value="BioF2-like_GNAT_dom"/>
</dbReference>
<dbReference type="EMBL" id="JAASRM010000001">
    <property type="protein sequence ID" value="NIK86742.1"/>
    <property type="molecule type" value="Genomic_DNA"/>
</dbReference>
<evidence type="ECO:0000259" key="1">
    <source>
        <dbReference type="Pfam" id="PF13480"/>
    </source>
</evidence>
<dbReference type="SUPFAM" id="SSF55729">
    <property type="entry name" value="Acyl-CoA N-acyltransferases (Nat)"/>
    <property type="match status" value="2"/>
</dbReference>
<sequence length="333" mass="36857">MSLPYERAAPSDAAVITDPAEFTSLKPEWQALWRRSARATPFQSPDWLIAWWDIFAPGELFILTLRQEGRLVALAPLYREGRRLLPIGISLSDYQDILIDPEFLDIALEGLGDALADLRDVDTLVFDEVKPDALALGLSISSWREHLGSASPCPILPLPDRVESLKLTVPVMRLRHLHTARRRVARRGDSAILEGDVDNAGALLADLARLNALHWDSKQSVFSDPRVAAFHAAAMPAMMQAGVVRLYALTINDAVAGVYYGFCHNGIAYAYLGGYDPEYAFESPGAVLIGYAMEAAIRDGCGQFDFLRGNEAYKYEWGAADRFNLRFTLSRNG</sequence>
<gene>
    <name evidence="2" type="ORF">FHS83_000060</name>
</gene>
<keyword evidence="3" id="KW-1185">Reference proteome</keyword>
<evidence type="ECO:0000313" key="2">
    <source>
        <dbReference type="EMBL" id="NIK86742.1"/>
    </source>
</evidence>